<dbReference type="PANTHER" id="PTHR12138:SF162">
    <property type="entry name" value="CHROMOSOME UNDETERMINED SCAFFOLD_275, WHOLE GENOME SHOTGUN SEQUENCE"/>
    <property type="match status" value="1"/>
</dbReference>
<sequence>SSINIRGDYPLFLNDKLTRIFFVCLFVCLFLRWSLALSPRLECSGAISAHCKLRLPGSRHSPASASRVAGTTVSCLSLPSSWDYRHVPPRSANFVFLVETRFLHVGQAGLKLLTSGDPPASASQSAGITGMSHRAWL</sequence>
<feature type="transmembrane region" description="Helical" evidence="1">
    <location>
        <begin position="20"/>
        <end position="38"/>
    </location>
</feature>
<evidence type="ECO:0000313" key="2">
    <source>
        <dbReference type="Ensembl" id="ENSPANP00000060612.1"/>
    </source>
</evidence>
<reference evidence="2" key="2">
    <citation type="submission" date="2025-08" db="UniProtKB">
        <authorList>
            <consortium name="Ensembl"/>
        </authorList>
    </citation>
    <scope>IDENTIFICATION</scope>
</reference>
<dbReference type="Proteomes" id="UP000028761">
    <property type="component" value="Chromosome 6"/>
</dbReference>
<dbReference type="GeneTree" id="ENSGT01150000286943"/>
<proteinExistence type="predicted"/>
<reference evidence="2 3" key="1">
    <citation type="submission" date="2012-03" db="EMBL/GenBank/DDBJ databases">
        <title>Whole Genome Assembly of Papio anubis.</title>
        <authorList>
            <person name="Liu Y.L."/>
            <person name="Abraham K.A."/>
            <person name="Akbar H.A."/>
            <person name="Ali S.A."/>
            <person name="Anosike U.A."/>
            <person name="Aqrawi P.A."/>
            <person name="Arias F.A."/>
            <person name="Attaway T.A."/>
            <person name="Awwad R.A."/>
            <person name="Babu C.B."/>
            <person name="Bandaranaike D.B."/>
            <person name="Battles P.B."/>
            <person name="Bell A.B."/>
            <person name="Beltran B.B."/>
            <person name="Berhane-Mersha D.B."/>
            <person name="Bess C.B."/>
            <person name="Bickham C.B."/>
            <person name="Bolden T.B."/>
            <person name="Carter K.C."/>
            <person name="Chau D.C."/>
            <person name="Chavez A.C."/>
            <person name="Clerc-Blankenburg K.C."/>
            <person name="Coyle M.C."/>
            <person name="Dao M.D."/>
            <person name="Davila M.L.D."/>
            <person name="Davy-Carroll L.D."/>
            <person name="Denson S.D."/>
            <person name="Dinh H.D."/>
            <person name="Fernandez S.F."/>
            <person name="Fernando P.F."/>
            <person name="Forbes L.F."/>
            <person name="Francis C.F."/>
            <person name="Francisco L.F."/>
            <person name="Fu Q.F."/>
            <person name="Garcia-Iii R.G."/>
            <person name="Garrett T.G."/>
            <person name="Gross S.G."/>
            <person name="Gubbala S.G."/>
            <person name="Hirani K.H."/>
            <person name="Hogues M.H."/>
            <person name="Hollins B.H."/>
            <person name="Jackson L.J."/>
            <person name="Javaid M.J."/>
            <person name="Jhangiani S.J."/>
            <person name="Johnson A.J."/>
            <person name="Johnson B.J."/>
            <person name="Jones J.J."/>
            <person name="Joshi V.J."/>
            <person name="Kalu J.K."/>
            <person name="Khan N.K."/>
            <person name="Korchina V.K."/>
            <person name="Kovar C.K."/>
            <person name="Lago L.L."/>
            <person name="Lara F.L."/>
            <person name="Le T.-K.L."/>
            <person name="Lee S.L."/>
            <person name="Legall-Iii F.L."/>
            <person name="Lemon S.L."/>
            <person name="Liu J.L."/>
            <person name="Liu Y.-S.L."/>
            <person name="Liyanage D.L."/>
            <person name="Lopez J.L."/>
            <person name="Lorensuhewa L.L."/>
            <person name="Mata R.M."/>
            <person name="Mathew T.M."/>
            <person name="Mercado C.M."/>
            <person name="Mercado I.M."/>
            <person name="Morales K.M."/>
            <person name="Morgan M.M."/>
            <person name="Munidasa M.M."/>
            <person name="Ngo D.N."/>
            <person name="Nguyen L.N."/>
            <person name="Nguyen T.N."/>
            <person name="Nguyen N.N."/>
            <person name="Obregon M.O."/>
            <person name="Okwuonu G.O."/>
            <person name="Ongeri F.O."/>
            <person name="Onwere C.O."/>
            <person name="Osifeso I.O."/>
            <person name="Parra A.P."/>
            <person name="Patil S.P."/>
            <person name="Perez A.P."/>
            <person name="Perez Y.P."/>
            <person name="Pham C.P."/>
            <person name="Pu L.-L.P."/>
            <person name="Puazo M.P."/>
            <person name="Quiroz J.Q."/>
            <person name="Rouhana J.R."/>
            <person name="Ruiz M.R."/>
            <person name="Ruiz S.-J.R."/>
            <person name="Saada N.S."/>
            <person name="Santibanez J.S."/>
            <person name="Scheel M.S."/>
            <person name="Schneider B.S."/>
            <person name="Simmons D.S."/>
            <person name="Sisson I.S."/>
            <person name="Tang L.-Y.T."/>
            <person name="Thornton R.T."/>
            <person name="Tisius J.T."/>
            <person name="Toledanes G.T."/>
            <person name="Trejos Z.T."/>
            <person name="Usmani K.U."/>
            <person name="Varghese R.V."/>
            <person name="Vattathil S.V."/>
            <person name="Vee V.V."/>
            <person name="Walker D.W."/>
            <person name="Weissenberger G.W."/>
            <person name="White C.W."/>
            <person name="Williams A.W."/>
            <person name="Woodworth J.W."/>
            <person name="Wright R.W."/>
            <person name="Zhu Y.Z."/>
            <person name="Han Y.H."/>
            <person name="Newsham I.N."/>
            <person name="Nazareth L.N."/>
            <person name="Worley K.W."/>
            <person name="Muzny D.M."/>
            <person name="Rogers J.R."/>
            <person name="Gibbs R.G."/>
        </authorList>
    </citation>
    <scope>NUCLEOTIDE SEQUENCE [LARGE SCALE GENOMIC DNA]</scope>
</reference>
<keyword evidence="1" id="KW-0812">Transmembrane</keyword>
<dbReference type="OMA" id="VESGFHW"/>
<dbReference type="AlphaFoldDB" id="A0A8I5NZI9"/>
<reference evidence="2" key="3">
    <citation type="submission" date="2025-09" db="UniProtKB">
        <authorList>
            <consortium name="Ensembl"/>
        </authorList>
    </citation>
    <scope>IDENTIFICATION</scope>
</reference>
<dbReference type="PRINTS" id="PR02045">
    <property type="entry name" value="F138DOMAIN"/>
</dbReference>
<dbReference type="PANTHER" id="PTHR12138">
    <property type="entry name" value="PRIMATE-EXPANDED PROTEIN FAMILY"/>
    <property type="match status" value="1"/>
</dbReference>
<dbReference type="Ensembl" id="ENSPANT00000062244.1">
    <property type="protein sequence ID" value="ENSPANP00000060612.1"/>
    <property type="gene ID" value="ENSPANG00000040680.1"/>
</dbReference>
<protein>
    <submittedName>
        <fullName evidence="2">Uncharacterized protein</fullName>
    </submittedName>
</protein>
<name>A0A8I5NZI9_PAPAN</name>
<evidence type="ECO:0000313" key="3">
    <source>
        <dbReference type="Proteomes" id="UP000028761"/>
    </source>
</evidence>
<evidence type="ECO:0000256" key="1">
    <source>
        <dbReference type="SAM" id="Phobius"/>
    </source>
</evidence>
<keyword evidence="1" id="KW-0472">Membrane</keyword>
<keyword evidence="1" id="KW-1133">Transmembrane helix</keyword>
<accession>A0A8I5NZI9</accession>
<organism evidence="2 3">
    <name type="scientific">Papio anubis</name>
    <name type="common">Olive baboon</name>
    <dbReference type="NCBI Taxonomy" id="9555"/>
    <lineage>
        <taxon>Eukaryota</taxon>
        <taxon>Metazoa</taxon>
        <taxon>Chordata</taxon>
        <taxon>Craniata</taxon>
        <taxon>Vertebrata</taxon>
        <taxon>Euteleostomi</taxon>
        <taxon>Mammalia</taxon>
        <taxon>Eutheria</taxon>
        <taxon>Euarchontoglires</taxon>
        <taxon>Primates</taxon>
        <taxon>Haplorrhini</taxon>
        <taxon>Catarrhini</taxon>
        <taxon>Cercopithecidae</taxon>
        <taxon>Cercopithecinae</taxon>
        <taxon>Papio</taxon>
    </lineage>
</organism>
<keyword evidence="3" id="KW-1185">Reference proteome</keyword>